<accession>A0A6N7YYL4</accession>
<protein>
    <submittedName>
        <fullName evidence="3">Amidohydrolase family protein</fullName>
    </submittedName>
</protein>
<evidence type="ECO:0000313" key="4">
    <source>
        <dbReference type="Proteomes" id="UP000440096"/>
    </source>
</evidence>
<proteinExistence type="predicted"/>
<dbReference type="Pfam" id="PF04909">
    <property type="entry name" value="Amidohydro_2"/>
    <property type="match status" value="1"/>
</dbReference>
<dbReference type="InterPro" id="IPR006680">
    <property type="entry name" value="Amidohydro-rel"/>
</dbReference>
<evidence type="ECO:0000259" key="2">
    <source>
        <dbReference type="Pfam" id="PF04909"/>
    </source>
</evidence>
<evidence type="ECO:0000313" key="3">
    <source>
        <dbReference type="EMBL" id="MTD52531.1"/>
    </source>
</evidence>
<dbReference type="PANTHER" id="PTHR21240">
    <property type="entry name" value="2-AMINO-3-CARBOXYLMUCONATE-6-SEMIALDEHYDE DECARBOXYLASE"/>
    <property type="match status" value="1"/>
</dbReference>
<comment type="caution">
    <text evidence="3">The sequence shown here is derived from an EMBL/GenBank/DDBJ whole genome shotgun (WGS) entry which is preliminary data.</text>
</comment>
<gene>
    <name evidence="3" type="ORF">GKO32_00825</name>
</gene>
<keyword evidence="4" id="KW-1185">Reference proteome</keyword>
<dbReference type="SUPFAM" id="SSF51556">
    <property type="entry name" value="Metallo-dependent hydrolases"/>
    <property type="match status" value="1"/>
</dbReference>
<dbReference type="RefSeq" id="WP_154754783.1">
    <property type="nucleotide sequence ID" value="NZ_WMBA01000001.1"/>
</dbReference>
<dbReference type="AlphaFoldDB" id="A0A6N7YYL4"/>
<dbReference type="InterPro" id="IPR032465">
    <property type="entry name" value="ACMSD"/>
</dbReference>
<keyword evidence="3" id="KW-0378">Hydrolase</keyword>
<organism evidence="3 4">
    <name type="scientific">Amycolatopsis pithecellobii</name>
    <dbReference type="NCBI Taxonomy" id="664692"/>
    <lineage>
        <taxon>Bacteria</taxon>
        <taxon>Bacillati</taxon>
        <taxon>Actinomycetota</taxon>
        <taxon>Actinomycetes</taxon>
        <taxon>Pseudonocardiales</taxon>
        <taxon>Pseudonocardiaceae</taxon>
        <taxon>Amycolatopsis</taxon>
    </lineage>
</organism>
<name>A0A6N7YYL4_9PSEU</name>
<dbReference type="Proteomes" id="UP000440096">
    <property type="component" value="Unassembled WGS sequence"/>
</dbReference>
<dbReference type="PANTHER" id="PTHR21240:SF30">
    <property type="entry name" value="AMIDOHYDROLASE-RELATED DOMAIN-CONTAINING PROTEIN-RELATED"/>
    <property type="match status" value="1"/>
</dbReference>
<dbReference type="InterPro" id="IPR032466">
    <property type="entry name" value="Metal_Hydrolase"/>
</dbReference>
<dbReference type="GO" id="GO:0016831">
    <property type="term" value="F:carboxy-lyase activity"/>
    <property type="evidence" value="ECO:0007669"/>
    <property type="project" value="InterPro"/>
</dbReference>
<sequence length="342" mass="37875">MTDSHDASGLEGDALRLVGLEEHIVVPDVLAAWKALDPVLQDFAVKPASEGTMARQLADLGDRRVADMTETGLDVQVLSMSTPGLQSLDRDAAVILQQETNELIAEAVRSRPDRYQGLATLATPAPEKAARELERAVTELGLDGAMLFGRTRDENIDDPRFWPIFEAASALHAPLYLHPQTPSPSVREAYYSGLGPAGVALGTHRLGWHYETGVQLLRLILAGVFDRFPDLQVVVGHWGESVLFYLERLAPVAAIAGLERPLVEYFRNNIWLTPSGMFSQRYLRWAIDLVGVDRIMFATDYPFEFAPSGGARRFLQEADLSDADRVNIASGNWERLRADIRR</sequence>
<dbReference type="Gene3D" id="3.20.20.140">
    <property type="entry name" value="Metal-dependent hydrolases"/>
    <property type="match status" value="1"/>
</dbReference>
<evidence type="ECO:0000256" key="1">
    <source>
        <dbReference type="ARBA" id="ARBA00023239"/>
    </source>
</evidence>
<dbReference type="GO" id="GO:0016787">
    <property type="term" value="F:hydrolase activity"/>
    <property type="evidence" value="ECO:0007669"/>
    <property type="project" value="UniProtKB-KW"/>
</dbReference>
<dbReference type="GO" id="GO:0019748">
    <property type="term" value="P:secondary metabolic process"/>
    <property type="evidence" value="ECO:0007669"/>
    <property type="project" value="TreeGrafter"/>
</dbReference>
<dbReference type="GO" id="GO:0005829">
    <property type="term" value="C:cytosol"/>
    <property type="evidence" value="ECO:0007669"/>
    <property type="project" value="TreeGrafter"/>
</dbReference>
<keyword evidence="1" id="KW-0456">Lyase</keyword>
<dbReference type="OrthoDB" id="8673173at2"/>
<dbReference type="EMBL" id="WMBA01000001">
    <property type="protein sequence ID" value="MTD52531.1"/>
    <property type="molecule type" value="Genomic_DNA"/>
</dbReference>
<feature type="domain" description="Amidohydrolase-related" evidence="2">
    <location>
        <begin position="68"/>
        <end position="335"/>
    </location>
</feature>
<reference evidence="3 4" key="1">
    <citation type="submission" date="2019-11" db="EMBL/GenBank/DDBJ databases">
        <title>Draft genome of Amycolatopsis RM579.</title>
        <authorList>
            <person name="Duangmal K."/>
            <person name="Mingma R."/>
        </authorList>
    </citation>
    <scope>NUCLEOTIDE SEQUENCE [LARGE SCALE GENOMIC DNA]</scope>
    <source>
        <strain evidence="3 4">RM579</strain>
    </source>
</reference>